<reference evidence="1 2" key="1">
    <citation type="journal article" date="2024" name="G3 (Bethesda)">
        <title>Genome assembly of Hibiscus sabdariffa L. provides insights into metabolisms of medicinal natural products.</title>
        <authorList>
            <person name="Kim T."/>
        </authorList>
    </citation>
    <scope>NUCLEOTIDE SEQUENCE [LARGE SCALE GENOMIC DNA]</scope>
    <source>
        <strain evidence="1">TK-2024</strain>
        <tissue evidence="1">Old leaves</tissue>
    </source>
</reference>
<proteinExistence type="predicted"/>
<name>A0ABR2U0P2_9ROSI</name>
<comment type="caution">
    <text evidence="1">The sequence shown here is derived from an EMBL/GenBank/DDBJ whole genome shotgun (WGS) entry which is preliminary data.</text>
</comment>
<sequence>MKDLNGHPRRVNINMRGLQITLELPGINLHRSLSTAKSLTGDHVDINPTYVMLVVEVTNIFGIVHRRLIRYPLDLRCIQVLVKLTRIRVRGKLSLQSKEEAK</sequence>
<evidence type="ECO:0000313" key="1">
    <source>
        <dbReference type="EMBL" id="KAK9043214.1"/>
    </source>
</evidence>
<dbReference type="EMBL" id="JBBPBN010000003">
    <property type="protein sequence ID" value="KAK9043214.1"/>
    <property type="molecule type" value="Genomic_DNA"/>
</dbReference>
<keyword evidence="2" id="KW-1185">Reference proteome</keyword>
<organism evidence="1 2">
    <name type="scientific">Hibiscus sabdariffa</name>
    <name type="common">roselle</name>
    <dbReference type="NCBI Taxonomy" id="183260"/>
    <lineage>
        <taxon>Eukaryota</taxon>
        <taxon>Viridiplantae</taxon>
        <taxon>Streptophyta</taxon>
        <taxon>Embryophyta</taxon>
        <taxon>Tracheophyta</taxon>
        <taxon>Spermatophyta</taxon>
        <taxon>Magnoliopsida</taxon>
        <taxon>eudicotyledons</taxon>
        <taxon>Gunneridae</taxon>
        <taxon>Pentapetalae</taxon>
        <taxon>rosids</taxon>
        <taxon>malvids</taxon>
        <taxon>Malvales</taxon>
        <taxon>Malvaceae</taxon>
        <taxon>Malvoideae</taxon>
        <taxon>Hibiscus</taxon>
    </lineage>
</organism>
<protein>
    <submittedName>
        <fullName evidence="1">Uncharacterized protein</fullName>
    </submittedName>
</protein>
<dbReference type="Proteomes" id="UP001396334">
    <property type="component" value="Unassembled WGS sequence"/>
</dbReference>
<accession>A0ABR2U0P2</accession>
<gene>
    <name evidence="1" type="ORF">V6N11_071561</name>
</gene>
<evidence type="ECO:0000313" key="2">
    <source>
        <dbReference type="Proteomes" id="UP001396334"/>
    </source>
</evidence>